<evidence type="ECO:0000313" key="1">
    <source>
        <dbReference type="EMBL" id="OUD03834.1"/>
    </source>
</evidence>
<reference evidence="1 2" key="1">
    <citation type="submission" date="2017-05" db="EMBL/GenBank/DDBJ databases">
        <title>Biotechnological potential of actinobacteria isolated from South African environments.</title>
        <authorList>
            <person name="Le Roes-Hill M."/>
            <person name="Prins A."/>
            <person name="Durrell K.A."/>
        </authorList>
    </citation>
    <scope>NUCLEOTIDE SEQUENCE [LARGE SCALE GENOMIC DNA]</scope>
    <source>
        <strain evidence="1 2">HMC13</strain>
    </source>
</reference>
<sequence>MGVPVSFGHGVYFCHAGDYASLAEAVQTAGHAVPGSDPSGRLPAWGRPLREWARVLPGFALDRPDGTVR</sequence>
<accession>A0A243S7Y5</accession>
<dbReference type="Proteomes" id="UP000195105">
    <property type="component" value="Unassembled WGS sequence"/>
</dbReference>
<gene>
    <name evidence="1" type="ORF">CA983_07370</name>
</gene>
<protein>
    <submittedName>
        <fullName evidence="1">Uncharacterized protein</fullName>
    </submittedName>
</protein>
<organism evidence="1 2">
    <name type="scientific">Streptomyces swartbergensis</name>
    <dbReference type="NCBI Taxonomy" id="487165"/>
    <lineage>
        <taxon>Bacteria</taxon>
        <taxon>Bacillati</taxon>
        <taxon>Actinomycetota</taxon>
        <taxon>Actinomycetes</taxon>
        <taxon>Kitasatosporales</taxon>
        <taxon>Streptomycetaceae</taxon>
        <taxon>Streptomyces</taxon>
    </lineage>
</organism>
<name>A0A243S7Y5_9ACTN</name>
<comment type="caution">
    <text evidence="1">The sequence shown here is derived from an EMBL/GenBank/DDBJ whole genome shotgun (WGS) entry which is preliminary data.</text>
</comment>
<evidence type="ECO:0000313" key="2">
    <source>
        <dbReference type="Proteomes" id="UP000195105"/>
    </source>
</evidence>
<keyword evidence="2" id="KW-1185">Reference proteome</keyword>
<dbReference type="AlphaFoldDB" id="A0A243S7Y5"/>
<proteinExistence type="predicted"/>
<dbReference type="EMBL" id="NGFN01000028">
    <property type="protein sequence ID" value="OUD03834.1"/>
    <property type="molecule type" value="Genomic_DNA"/>
</dbReference>